<dbReference type="AlphaFoldDB" id="A0A369JTK4"/>
<feature type="compositionally biased region" description="Acidic residues" evidence="2">
    <location>
        <begin position="115"/>
        <end position="150"/>
    </location>
</feature>
<comment type="caution">
    <text evidence="3">The sequence shown here is derived from an EMBL/GenBank/DDBJ whole genome shotgun (WGS) entry which is preliminary data.</text>
</comment>
<evidence type="ECO:0000313" key="3">
    <source>
        <dbReference type="EMBL" id="RDB25108.1"/>
    </source>
</evidence>
<feature type="region of interest" description="Disordered" evidence="2">
    <location>
        <begin position="101"/>
        <end position="311"/>
    </location>
</feature>
<name>A0A369JTK4_HYPMA</name>
<protein>
    <submittedName>
        <fullName evidence="3">Uncharacterized protein</fullName>
    </submittedName>
</protein>
<feature type="region of interest" description="Disordered" evidence="2">
    <location>
        <begin position="689"/>
        <end position="715"/>
    </location>
</feature>
<gene>
    <name evidence="3" type="ORF">Hypma_008142</name>
</gene>
<dbReference type="STRING" id="39966.A0A369JTK4"/>
<evidence type="ECO:0000256" key="2">
    <source>
        <dbReference type="SAM" id="MobiDB-lite"/>
    </source>
</evidence>
<feature type="compositionally biased region" description="Pro residues" evidence="2">
    <location>
        <begin position="234"/>
        <end position="254"/>
    </location>
</feature>
<feature type="compositionally biased region" description="Polar residues" evidence="2">
    <location>
        <begin position="540"/>
        <end position="566"/>
    </location>
</feature>
<evidence type="ECO:0000256" key="1">
    <source>
        <dbReference type="SAM" id="Coils"/>
    </source>
</evidence>
<feature type="compositionally biased region" description="Low complexity" evidence="2">
    <location>
        <begin position="345"/>
        <end position="369"/>
    </location>
</feature>
<feature type="compositionally biased region" description="Polar residues" evidence="2">
    <location>
        <begin position="300"/>
        <end position="311"/>
    </location>
</feature>
<feature type="region of interest" description="Disordered" evidence="2">
    <location>
        <begin position="332"/>
        <end position="430"/>
    </location>
</feature>
<feature type="region of interest" description="Disordered" evidence="2">
    <location>
        <begin position="476"/>
        <end position="566"/>
    </location>
</feature>
<keyword evidence="4" id="KW-1185">Reference proteome</keyword>
<organism evidence="3 4">
    <name type="scientific">Hypsizygus marmoreus</name>
    <name type="common">White beech mushroom</name>
    <name type="synonym">Agaricus marmoreus</name>
    <dbReference type="NCBI Taxonomy" id="39966"/>
    <lineage>
        <taxon>Eukaryota</taxon>
        <taxon>Fungi</taxon>
        <taxon>Dikarya</taxon>
        <taxon>Basidiomycota</taxon>
        <taxon>Agaricomycotina</taxon>
        <taxon>Agaricomycetes</taxon>
        <taxon>Agaricomycetidae</taxon>
        <taxon>Agaricales</taxon>
        <taxon>Tricholomatineae</taxon>
        <taxon>Lyophyllaceae</taxon>
        <taxon>Hypsizygus</taxon>
    </lineage>
</organism>
<dbReference type="EMBL" id="LUEZ02000041">
    <property type="protein sequence ID" value="RDB25108.1"/>
    <property type="molecule type" value="Genomic_DNA"/>
</dbReference>
<keyword evidence="1" id="KW-0175">Coiled coil</keyword>
<feature type="compositionally biased region" description="Basic residues" evidence="2">
    <location>
        <begin position="701"/>
        <end position="715"/>
    </location>
</feature>
<accession>A0A369JTK4</accession>
<dbReference type="Proteomes" id="UP000076154">
    <property type="component" value="Unassembled WGS sequence"/>
</dbReference>
<reference evidence="3" key="1">
    <citation type="submission" date="2018-04" db="EMBL/GenBank/DDBJ databases">
        <title>Whole genome sequencing of Hypsizygus marmoreus.</title>
        <authorList>
            <person name="Choi I.-G."/>
            <person name="Min B."/>
            <person name="Kim J.-G."/>
            <person name="Kim S."/>
            <person name="Oh Y.-L."/>
            <person name="Kong W.-S."/>
            <person name="Park H."/>
            <person name="Jeong J."/>
            <person name="Song E.-S."/>
        </authorList>
    </citation>
    <scope>NUCLEOTIDE SEQUENCE [LARGE SCALE GENOMIC DNA]</scope>
    <source>
        <strain evidence="3">51987-8</strain>
    </source>
</reference>
<feature type="coiled-coil region" evidence="1">
    <location>
        <begin position="589"/>
        <end position="616"/>
    </location>
</feature>
<feature type="compositionally biased region" description="Polar residues" evidence="2">
    <location>
        <begin position="476"/>
        <end position="489"/>
    </location>
</feature>
<proteinExistence type="predicted"/>
<dbReference type="InParanoid" id="A0A369JTK4"/>
<evidence type="ECO:0000313" key="4">
    <source>
        <dbReference type="Proteomes" id="UP000076154"/>
    </source>
</evidence>
<sequence>MSNTINPQKAYTPVPNDIEATFLAKLAPMVRKAPPMQTRQYKEIEEATRNYLRLLHSNCYLPSDPVQDMLKIMANAHNKGSMIPWNALRPLVRSDRVQELLSSIPANETHRRPTDDDEEDEEGEDEEGEDDEKSTETSEEEDSSSEDDSDGPQQEQLPRVLFPKPRKPASPGRSHPENKGKAPVKNTTATLPAPRTTPPWVHSPSKLPEEPPKGQSPLTHPTALPPLVVTSTHPPGPSEAPPPTQIPAPPPPAVPSSIAADHSKLAPSAPKSAQEAPATTPAPPSNVESDSKAPLPEMALTTTPAPSSHVATASEVPLLLAGPVAMLTSVSSATPANHSKPDTFPPMSAEAAPASPTTTPAPSNVASASKASHPPAGPVAMPIGVPSAAAADRSKVASPVPRSAEAGSAAPTATLVQDNNELLGEPDDGTDPCDYCAKRETPCITIGKKLACEPCSRLKQKCSLADIRKEQLLSLQSDSVKPSRTTRSASKAVEEQPGVIRKRAASRPAEEPKAKRQKTPVPTHSLRSTRAKLTPPISPTSPGRTLVQSMPSIASSSKNPSRGTPSLQLAISHADSLLQQRVDEQGCELETLNGKVQVLQEAHLQLQEDHRRLQAAHLALLRHMGLGDMAGQIANNSTFEGSPEQVMSGPSFLALDSHDTSLPPLNASLGTSLLLFDPTTAQRVGRVKVREPVMDPPPKSTLKRPRKNLSTSTRK</sequence>